<feature type="domain" description="UmuC" evidence="4">
    <location>
        <begin position="33"/>
        <end position="158"/>
    </location>
</feature>
<reference evidence="5" key="1">
    <citation type="journal article" date="2014" name="Int. J. Syst. Evol. Microbiol.">
        <title>Complete genome sequence of Corynebacterium casei LMG S-19264T (=DSM 44701T), isolated from a smear-ripened cheese.</title>
        <authorList>
            <consortium name="US DOE Joint Genome Institute (JGI-PGF)"/>
            <person name="Walter F."/>
            <person name="Albersmeier A."/>
            <person name="Kalinowski J."/>
            <person name="Ruckert C."/>
        </authorList>
    </citation>
    <scope>NUCLEOTIDE SEQUENCE</scope>
    <source>
        <strain evidence="5">CGMCC 1.12827</strain>
    </source>
</reference>
<dbReference type="CDD" id="cd03468">
    <property type="entry name" value="PolY_like"/>
    <property type="match status" value="1"/>
</dbReference>
<dbReference type="PANTHER" id="PTHR35369">
    <property type="entry name" value="BLR3025 PROTEIN-RELATED"/>
    <property type="match status" value="1"/>
</dbReference>
<keyword evidence="2" id="KW-0227">DNA damage</keyword>
<dbReference type="InterPro" id="IPR050356">
    <property type="entry name" value="SulA_CellDiv_inhibitor"/>
</dbReference>
<evidence type="ECO:0000256" key="2">
    <source>
        <dbReference type="ARBA" id="ARBA00022763"/>
    </source>
</evidence>
<dbReference type="InterPro" id="IPR001126">
    <property type="entry name" value="UmuC"/>
</dbReference>
<dbReference type="AlphaFoldDB" id="A0A916SU82"/>
<comment type="function">
    <text evidence="3">Poorly processive, error-prone DNA polymerase involved in untargeted mutagenesis. Copies undamaged DNA at stalled replication forks, which arise in vivo from mismatched or misaligned primer ends. These misaligned primers can be extended by PolIV. Exhibits no 3'-5' exonuclease (proofreading) activity. May be involved in translesional synthesis, in conjunction with the beta clamp from PolIII.</text>
</comment>
<dbReference type="Gene3D" id="3.30.70.270">
    <property type="match status" value="1"/>
</dbReference>
<evidence type="ECO:0000256" key="1">
    <source>
        <dbReference type="ARBA" id="ARBA00010945"/>
    </source>
</evidence>
<name>A0A916SU82_9ACTN</name>
<sequence length="530" mass="56870">MAREVSAPRVLALWCPDWPAIAAGAEKDLSPEQPIAVLSGGRVLSCSAAARAAGVRRGMRKREVQAICPHLYVTVDDAGRSARMFEPVLAAVADVIPAVEVMRPGLMVMSISGATRHFGSEADIAERVIDVVSACGVESQTGIADEVFTAVLAARHARLVDPGGGREFLAPLAVSELGCEPVLCAGPNGVADRDELIDLLWRMGIRTIGAFAALEVTDVSTRFGTDAVVAHRSARALPTRPVSARGPDADLVVEYRCDPLLEFVEAAAFVGRRLADDLHQRLLAANVACTRLTVRAVTASATSYARTWRCVRPMTPEDTADRIRWQLEGWMSGRNAPRPDAPIAVLRLEPVEVIDAAEMQYGFSGAGLPSDNETQERVRRALVRVQGLLGGDAVRVPVRSGGRGPAEQVTMVALGDEPAAARDPSLPWPGRLGGPSPAVLSSEPVEVLDAAGSPVRVTTRGGFSADPVSLCWGRRSWSVRWWTGPWSADEKWWMPGNDGVTSRAQVLLDDSRALLLRHERSAWVVEGVYE</sequence>
<dbReference type="Pfam" id="PF00817">
    <property type="entry name" value="IMS"/>
    <property type="match status" value="1"/>
</dbReference>
<dbReference type="Gene3D" id="3.40.1170.60">
    <property type="match status" value="1"/>
</dbReference>
<evidence type="ECO:0000256" key="3">
    <source>
        <dbReference type="ARBA" id="ARBA00025589"/>
    </source>
</evidence>
<dbReference type="PROSITE" id="PS50173">
    <property type="entry name" value="UMUC"/>
    <property type="match status" value="1"/>
</dbReference>
<dbReference type="EMBL" id="BMGC01000001">
    <property type="protein sequence ID" value="GGB17280.1"/>
    <property type="molecule type" value="Genomic_DNA"/>
</dbReference>
<evidence type="ECO:0000313" key="6">
    <source>
        <dbReference type="Proteomes" id="UP000621454"/>
    </source>
</evidence>
<dbReference type="GO" id="GO:0006281">
    <property type="term" value="P:DNA repair"/>
    <property type="evidence" value="ECO:0007669"/>
    <property type="project" value="InterPro"/>
</dbReference>
<gene>
    <name evidence="5" type="ORF">GCM10011489_01700</name>
</gene>
<accession>A0A916SU82</accession>
<dbReference type="InterPro" id="IPR043128">
    <property type="entry name" value="Rev_trsase/Diguanyl_cyclase"/>
</dbReference>
<dbReference type="SUPFAM" id="SSF56672">
    <property type="entry name" value="DNA/RNA polymerases"/>
    <property type="match status" value="1"/>
</dbReference>
<evidence type="ECO:0000259" key="4">
    <source>
        <dbReference type="PROSITE" id="PS50173"/>
    </source>
</evidence>
<dbReference type="Proteomes" id="UP000621454">
    <property type="component" value="Unassembled WGS sequence"/>
</dbReference>
<dbReference type="InterPro" id="IPR043502">
    <property type="entry name" value="DNA/RNA_pol_sf"/>
</dbReference>
<reference evidence="5" key="2">
    <citation type="submission" date="2020-09" db="EMBL/GenBank/DDBJ databases">
        <authorList>
            <person name="Sun Q."/>
            <person name="Zhou Y."/>
        </authorList>
    </citation>
    <scope>NUCLEOTIDE SEQUENCE</scope>
    <source>
        <strain evidence="5">CGMCC 1.12827</strain>
    </source>
</reference>
<dbReference type="RefSeq" id="WP_188584670.1">
    <property type="nucleotide sequence ID" value="NZ_BMGC01000001.1"/>
</dbReference>
<keyword evidence="6" id="KW-1185">Reference proteome</keyword>
<organism evidence="5 6">
    <name type="scientific">Gordonia jinhuaensis</name>
    <dbReference type="NCBI Taxonomy" id="1517702"/>
    <lineage>
        <taxon>Bacteria</taxon>
        <taxon>Bacillati</taxon>
        <taxon>Actinomycetota</taxon>
        <taxon>Actinomycetes</taxon>
        <taxon>Mycobacteriales</taxon>
        <taxon>Gordoniaceae</taxon>
        <taxon>Gordonia</taxon>
    </lineage>
</organism>
<evidence type="ECO:0000313" key="5">
    <source>
        <dbReference type="EMBL" id="GGB17280.1"/>
    </source>
</evidence>
<dbReference type="PANTHER" id="PTHR35369:SF2">
    <property type="entry name" value="BLR3025 PROTEIN"/>
    <property type="match status" value="1"/>
</dbReference>
<comment type="caution">
    <text evidence="5">The sequence shown here is derived from an EMBL/GenBank/DDBJ whole genome shotgun (WGS) entry which is preliminary data.</text>
</comment>
<proteinExistence type="inferred from homology"/>
<protein>
    <submittedName>
        <fullName evidence="5">DNA polymerase</fullName>
    </submittedName>
</protein>
<comment type="similarity">
    <text evidence="1">Belongs to the DNA polymerase type-Y family.</text>
</comment>